<evidence type="ECO:0000313" key="3">
    <source>
        <dbReference type="Proteomes" id="UP000614982"/>
    </source>
</evidence>
<keyword evidence="1" id="KW-0732">Signal</keyword>
<protein>
    <recommendedName>
        <fullName evidence="4">Lipoprotein</fullName>
    </recommendedName>
</protein>
<reference evidence="2 3" key="1">
    <citation type="submission" date="2020-05" db="EMBL/GenBank/DDBJ databases">
        <title>Genetic diversity of Pseudomonas cichorii.</title>
        <authorList>
            <person name="Tani S."/>
            <person name="Yagi H."/>
            <person name="Hashimoto S."/>
            <person name="Iiyama K."/>
            <person name="Furuya N."/>
        </authorList>
    </citation>
    <scope>NUCLEOTIDE SEQUENCE [LARGE SCALE GENOMIC DNA]</scope>
    <source>
        <strain evidence="2 3">LMG 2162</strain>
    </source>
</reference>
<dbReference type="RefSeq" id="WP_025260821.1">
    <property type="nucleotide sequence ID" value="NZ_BLVX01000006.1"/>
</dbReference>
<keyword evidence="3" id="KW-1185">Reference proteome</keyword>
<dbReference type="PROSITE" id="PS51257">
    <property type="entry name" value="PROKAR_LIPOPROTEIN"/>
    <property type="match status" value="1"/>
</dbReference>
<organism evidence="2 3">
    <name type="scientific">Pseudomonas cichorii</name>
    <dbReference type="NCBI Taxonomy" id="36746"/>
    <lineage>
        <taxon>Bacteria</taxon>
        <taxon>Pseudomonadati</taxon>
        <taxon>Pseudomonadota</taxon>
        <taxon>Gammaproteobacteria</taxon>
        <taxon>Pseudomonadales</taxon>
        <taxon>Pseudomonadaceae</taxon>
        <taxon>Pseudomonas</taxon>
    </lineage>
</organism>
<evidence type="ECO:0000313" key="2">
    <source>
        <dbReference type="EMBL" id="GFM92663.1"/>
    </source>
</evidence>
<dbReference type="EMBL" id="BLWA01000006">
    <property type="protein sequence ID" value="GFM92663.1"/>
    <property type="molecule type" value="Genomic_DNA"/>
</dbReference>
<feature type="signal peptide" evidence="1">
    <location>
        <begin position="1"/>
        <end position="17"/>
    </location>
</feature>
<accession>A0ABQ1DP10</accession>
<dbReference type="Proteomes" id="UP000614982">
    <property type="component" value="Unassembled WGS sequence"/>
</dbReference>
<comment type="caution">
    <text evidence="2">The sequence shown here is derived from an EMBL/GenBank/DDBJ whole genome shotgun (WGS) entry which is preliminary data.</text>
</comment>
<gene>
    <name evidence="2" type="ORF">PSCICP_26350</name>
</gene>
<feature type="chain" id="PRO_5045828992" description="Lipoprotein" evidence="1">
    <location>
        <begin position="18"/>
        <end position="131"/>
    </location>
</feature>
<evidence type="ECO:0000256" key="1">
    <source>
        <dbReference type="SAM" id="SignalP"/>
    </source>
</evidence>
<dbReference type="GeneID" id="45543274"/>
<name>A0ABQ1DP10_PSECI</name>
<evidence type="ECO:0008006" key="4">
    <source>
        <dbReference type="Google" id="ProtNLM"/>
    </source>
</evidence>
<sequence>MSVFKSTLFMFSIVILAACSTQPPAIKKGESVVHLQAQAGNEMTARRLDQQRAQSLTQFQVSEGKHELELGLVQMGYQQSQRRCVATLAYDNFMADQRYTLIEKSSGADIHIALIDSDGKTLTQTRQVACL</sequence>
<proteinExistence type="predicted"/>